<dbReference type="EMBL" id="JATM01000003">
    <property type="protein sequence ID" value="OOL18455.1"/>
    <property type="molecule type" value="Genomic_DNA"/>
</dbReference>
<keyword evidence="3" id="KW-1185">Reference proteome</keyword>
<evidence type="ECO:0000313" key="2">
    <source>
        <dbReference type="EMBL" id="OOL18455.1"/>
    </source>
</evidence>
<comment type="caution">
    <text evidence="2">The sequence shown here is derived from an EMBL/GenBank/DDBJ whole genome shotgun (WGS) entry which is preliminary data.</text>
</comment>
<dbReference type="RefSeq" id="WP_077396618.1">
    <property type="nucleotide sequence ID" value="NZ_JATM01000003.1"/>
</dbReference>
<protein>
    <submittedName>
        <fullName evidence="2">Uncharacterized protein</fullName>
    </submittedName>
</protein>
<dbReference type="OrthoDB" id="9974074at2"/>
<dbReference type="Proteomes" id="UP000200980">
    <property type="component" value="Unassembled WGS sequence"/>
</dbReference>
<reference evidence="2 3" key="1">
    <citation type="journal article" date="2016" name="PLoS ONE">
        <title>Whole-Genome Sequence Analysis of Bombella intestini LMG 28161T, a Novel Acetic Acid Bacterium Isolated from the Crop of a Red-Tailed Bumble Bee, Bombus lapidarius.</title>
        <authorList>
            <person name="Li L."/>
            <person name="Illeghems K."/>
            <person name="Van Kerrebroeck S."/>
            <person name="Borremans W."/>
            <person name="Cleenwerck I."/>
            <person name="Smagghe G."/>
            <person name="De Vuyst L."/>
            <person name="Vandamme P."/>
        </authorList>
    </citation>
    <scope>NUCLEOTIDE SEQUENCE [LARGE SCALE GENOMIC DNA]</scope>
    <source>
        <strain evidence="2 3">R-52487</strain>
    </source>
</reference>
<organism evidence="2 3">
    <name type="scientific">Bombella intestini</name>
    <dbReference type="NCBI Taxonomy" id="1539051"/>
    <lineage>
        <taxon>Bacteria</taxon>
        <taxon>Pseudomonadati</taxon>
        <taxon>Pseudomonadota</taxon>
        <taxon>Alphaproteobacteria</taxon>
        <taxon>Acetobacterales</taxon>
        <taxon>Acetobacteraceae</taxon>
        <taxon>Bombella</taxon>
    </lineage>
</organism>
<sequence length="68" mass="6922">MKTVARLVLVLLVLVVLVGGGYILTAHGEQPPAPVMVHRDLTPQAVAPPGPAQKAVSGLPELPPVGGQ</sequence>
<name>A0A1S8GPW2_9PROT</name>
<evidence type="ECO:0000256" key="1">
    <source>
        <dbReference type="SAM" id="MobiDB-lite"/>
    </source>
</evidence>
<proteinExistence type="predicted"/>
<feature type="region of interest" description="Disordered" evidence="1">
    <location>
        <begin position="44"/>
        <end position="68"/>
    </location>
</feature>
<dbReference type="AlphaFoldDB" id="A0A1S8GPW2"/>
<accession>A0A1S8GPW2</accession>
<gene>
    <name evidence="2" type="ORF">AL01_06640</name>
</gene>
<evidence type="ECO:0000313" key="3">
    <source>
        <dbReference type="Proteomes" id="UP000200980"/>
    </source>
</evidence>
<dbReference type="STRING" id="1539051.AL01_06640"/>